<feature type="region of interest" description="Disordered" evidence="1">
    <location>
        <begin position="148"/>
        <end position="170"/>
    </location>
</feature>
<dbReference type="AlphaFoldDB" id="A0A2P2KX81"/>
<sequence length="170" mass="17260">MNCTESRGESAFTLITAYSVGRSGIMICMGIQNGGFALELGILAHVSDAQAIAFNFPHQATALKLRQRSGTLILCCKLERGCLSRIQNTVAGLTASAAAPAVRVADGSSSTMGLSGFSELSSSVLTVSGFTEPAATAASLTATTSADWSAESSSPSSLLAASDPNWCCGG</sequence>
<protein>
    <submittedName>
        <fullName evidence="2">Mediator of RNA polymerase II transcription subunit 16 isoform X2</fullName>
    </submittedName>
</protein>
<evidence type="ECO:0000313" key="2">
    <source>
        <dbReference type="EMBL" id="MBX10330.1"/>
    </source>
</evidence>
<feature type="compositionally biased region" description="Low complexity" evidence="1">
    <location>
        <begin position="148"/>
        <end position="164"/>
    </location>
</feature>
<organism evidence="2">
    <name type="scientific">Rhizophora mucronata</name>
    <name type="common">Asiatic mangrove</name>
    <dbReference type="NCBI Taxonomy" id="61149"/>
    <lineage>
        <taxon>Eukaryota</taxon>
        <taxon>Viridiplantae</taxon>
        <taxon>Streptophyta</taxon>
        <taxon>Embryophyta</taxon>
        <taxon>Tracheophyta</taxon>
        <taxon>Spermatophyta</taxon>
        <taxon>Magnoliopsida</taxon>
        <taxon>eudicotyledons</taxon>
        <taxon>Gunneridae</taxon>
        <taxon>Pentapetalae</taxon>
        <taxon>rosids</taxon>
        <taxon>fabids</taxon>
        <taxon>Malpighiales</taxon>
        <taxon>Rhizophoraceae</taxon>
        <taxon>Rhizophora</taxon>
    </lineage>
</organism>
<name>A0A2P2KX81_RHIMU</name>
<dbReference type="EMBL" id="GGEC01029846">
    <property type="protein sequence ID" value="MBX10330.1"/>
    <property type="molecule type" value="Transcribed_RNA"/>
</dbReference>
<accession>A0A2P2KX81</accession>
<evidence type="ECO:0000256" key="1">
    <source>
        <dbReference type="SAM" id="MobiDB-lite"/>
    </source>
</evidence>
<reference evidence="2" key="1">
    <citation type="submission" date="2018-02" db="EMBL/GenBank/DDBJ databases">
        <title>Rhizophora mucronata_Transcriptome.</title>
        <authorList>
            <person name="Meera S.P."/>
            <person name="Sreeshan A."/>
            <person name="Augustine A."/>
        </authorList>
    </citation>
    <scope>NUCLEOTIDE SEQUENCE</scope>
    <source>
        <tissue evidence="2">Leaf</tissue>
    </source>
</reference>
<proteinExistence type="predicted"/>